<dbReference type="PANTHER" id="PTHR45924">
    <property type="entry name" value="FI17866P1"/>
    <property type="match status" value="1"/>
</dbReference>
<dbReference type="InterPro" id="IPR000219">
    <property type="entry name" value="DH_dom"/>
</dbReference>
<evidence type="ECO:0000313" key="4">
    <source>
        <dbReference type="Proteomes" id="UP000830375"/>
    </source>
</evidence>
<dbReference type="Gene3D" id="1.20.900.10">
    <property type="entry name" value="Dbl homology (DH) domain"/>
    <property type="match status" value="1"/>
</dbReference>
<dbReference type="Pfam" id="PF00621">
    <property type="entry name" value="RhoGEF"/>
    <property type="match status" value="1"/>
</dbReference>
<dbReference type="CDD" id="cd00160">
    <property type="entry name" value="RhoGEF"/>
    <property type="match status" value="1"/>
</dbReference>
<feature type="compositionally biased region" description="Low complexity" evidence="1">
    <location>
        <begin position="42"/>
        <end position="69"/>
    </location>
</feature>
<organism evidence="3 4">
    <name type="scientific">Labeo rohita</name>
    <name type="common">Indian major carp</name>
    <name type="synonym">Cyprinus rohita</name>
    <dbReference type="NCBI Taxonomy" id="84645"/>
    <lineage>
        <taxon>Eukaryota</taxon>
        <taxon>Metazoa</taxon>
        <taxon>Chordata</taxon>
        <taxon>Craniata</taxon>
        <taxon>Vertebrata</taxon>
        <taxon>Euteleostomi</taxon>
        <taxon>Actinopterygii</taxon>
        <taxon>Neopterygii</taxon>
        <taxon>Teleostei</taxon>
        <taxon>Ostariophysi</taxon>
        <taxon>Cypriniformes</taxon>
        <taxon>Cyprinidae</taxon>
        <taxon>Labeoninae</taxon>
        <taxon>Labeonini</taxon>
        <taxon>Labeo</taxon>
    </lineage>
</organism>
<keyword evidence="4" id="KW-1185">Reference proteome</keyword>
<dbReference type="Gene3D" id="2.30.29.30">
    <property type="entry name" value="Pleckstrin-homology domain (PH domain)/Phosphotyrosine-binding domain (PTB)"/>
    <property type="match status" value="1"/>
</dbReference>
<protein>
    <submittedName>
        <fullName evidence="3">Pleckstrin homology domain-containing family G member 3</fullName>
    </submittedName>
</protein>
<feature type="region of interest" description="Disordered" evidence="1">
    <location>
        <begin position="803"/>
        <end position="871"/>
    </location>
</feature>
<dbReference type="SUPFAM" id="SSF50729">
    <property type="entry name" value="PH domain-like"/>
    <property type="match status" value="1"/>
</dbReference>
<dbReference type="InterPro" id="IPR035899">
    <property type="entry name" value="DBL_dom_sf"/>
</dbReference>
<dbReference type="SMART" id="SM00325">
    <property type="entry name" value="RhoGEF"/>
    <property type="match status" value="1"/>
</dbReference>
<gene>
    <name evidence="3" type="ORF">H4Q32_010675</name>
</gene>
<feature type="domain" description="DH" evidence="2">
    <location>
        <begin position="176"/>
        <end position="394"/>
    </location>
</feature>
<sequence>MFCLSPAECHRLSTGSSAGSHDPRSADCCSLSSTEPSEDGRPVSAVSTISSESSVEGNSGSPSAPSAGADIDLELSPPEAPSGPPELLGLDWPVEETSGTPDPPSPVVPVTMAPNPQLTYVDRVGGVLRLQDISLLNTGIPQTSYYVLELNLHVMLLHNGGSHAECLLIMFVPWVKDVEFLPELQCSELQPNVAVVELFPNMSIGRCVSDYLVHIIDTRDLPIKPEQVCSLFGNIEHIYEFNSELLQSLDMCANDPVAIAHCFVDKSEYFEIYTQYCTNYPNIVLYKQHQTDNLSDTSLLRASGSTCGGSTSVAVLTDCLRNKTLAKFFRDRQASLKRSLPLGSYLLKPVQRILKYHLLLQEIAKHFDPEEDGYDVVIEAIDSMTGVAWYINDMKRKHEHAVRLQCSTLMLIESAKDSLRFSVTHYKHPKQPHTVQAKTVEEKKLWAHHIKRLILENHHAIIPQKAKDAILDMDSTCPVKYRYSPDRLKKASSCQTDDFSGAFKERRRSGNRRNEVYEKLKHADSEGTLLVDQDRLSMPTVTTMSSNPELKTALPGMIHNRQDHESSTGSLDDIKDSRLLQEEKAQSAEDRIGGENAEEEDLMGVEQVADFASSVLAAISCWRYRAKALLFDQITTDREGCWENWPMNKSGQTPSKEKPDDTSESLTLFKQSSTEERSSKKFFSPLRESEEIGVDQSDNYPEMCGTIMAGYHTDSEIADLDNGGREIRDNMGDSMDFSFPSGLEEHRKEGTQSSRNLSDDVQNMEVSVEVEAPGVLLSSSVLDKASDASERCTSSLSQRSSLGVEGSFDLGCPSSRSESRRSSLLSACAEPHEKDKGQDFRPSTPEPLTETALDSPFLPDQRPQVKQDTLSKKDRLLIHKIRRYYEHAEHQDASFAVKRRESLSYIPAGLVRNLSQQLNDLADDDLALHKRASSITRPTLWSVFNLPGLGDDKKAKDSSDFVVPTNGKESRLRDQSGNEEFQPASDMVKVWEDMEVEITGTSEEHQDSESSQMTTSGEEKRAETSKVSLDSGLGEPLVILGESDESSSSSPVNIILEKDKMQEFQRHPNEEDKLQDRLKINHPLLPKMISLRSASEDALILQDMEKMKNKVFQLARQYSQRIKNNRPLVKQRPKISENHFVPKNLSSVMEERPPGKEKGMPDRTLLLNLNEQDVIPDSPTTSPASSLCSPGSPQLLNCRLYGQRPQSPVQTETFHWPDVKELRSKYNNQSQDDASASSRAFPVGRSTSFPERALENRWERSGASRSLSCSSPFCNFTLQRTTSTDSTCSSKTVESEGLPSLCRVNAFDFGLGSADEHESLDRGCDAGQDENNLIVIERICKAKHEEAELATGRENSNENEQRWESVSQSEHAMANSKEHNFSEWMEKAENGQHSLVKNLREKFQNLSSYT</sequence>
<evidence type="ECO:0000259" key="2">
    <source>
        <dbReference type="PROSITE" id="PS50010"/>
    </source>
</evidence>
<feature type="compositionally biased region" description="Basic and acidic residues" evidence="1">
    <location>
        <begin position="830"/>
        <end position="839"/>
    </location>
</feature>
<dbReference type="InterPro" id="IPR011993">
    <property type="entry name" value="PH-like_dom_sf"/>
</dbReference>
<evidence type="ECO:0000256" key="1">
    <source>
        <dbReference type="SAM" id="MobiDB-lite"/>
    </source>
</evidence>
<feature type="region of interest" description="Disordered" evidence="1">
    <location>
        <begin position="1000"/>
        <end position="1029"/>
    </location>
</feature>
<feature type="region of interest" description="Disordered" evidence="1">
    <location>
        <begin position="11"/>
        <end position="108"/>
    </location>
</feature>
<dbReference type="Proteomes" id="UP000830375">
    <property type="component" value="Unassembled WGS sequence"/>
</dbReference>
<feature type="region of interest" description="Disordered" evidence="1">
    <location>
        <begin position="738"/>
        <end position="757"/>
    </location>
</feature>
<proteinExistence type="predicted"/>
<dbReference type="SUPFAM" id="SSF48065">
    <property type="entry name" value="DBL homology domain (DH-domain)"/>
    <property type="match status" value="1"/>
</dbReference>
<evidence type="ECO:0000313" key="3">
    <source>
        <dbReference type="EMBL" id="KAI2654060.1"/>
    </source>
</evidence>
<reference evidence="3 4" key="1">
    <citation type="submission" date="2022-01" db="EMBL/GenBank/DDBJ databases">
        <title>A high-quality chromosome-level genome assembly of rohu carp, Labeo rohita.</title>
        <authorList>
            <person name="Arick M.A. II"/>
            <person name="Hsu C.-Y."/>
            <person name="Magbanua Z."/>
            <person name="Pechanova O."/>
            <person name="Grover C."/>
            <person name="Miller E."/>
            <person name="Thrash A."/>
            <person name="Ezzel L."/>
            <person name="Alam S."/>
            <person name="Benzie J."/>
            <person name="Hamilton M."/>
            <person name="Karsi A."/>
            <person name="Lawrence M.L."/>
            <person name="Peterson D.G."/>
        </authorList>
    </citation>
    <scope>NUCLEOTIDE SEQUENCE [LARGE SCALE GENOMIC DNA]</scope>
    <source>
        <strain evidence="4">BAU-BD-2019</strain>
        <tissue evidence="3">Blood</tissue>
    </source>
</reference>
<name>A0ABQ8LUH7_LABRO</name>
<feature type="region of interest" description="Disordered" evidence="1">
    <location>
        <begin position="641"/>
        <end position="699"/>
    </location>
</feature>
<comment type="caution">
    <text evidence="3">The sequence shown here is derived from an EMBL/GenBank/DDBJ whole genome shotgun (WGS) entry which is preliminary data.</text>
</comment>
<feature type="region of interest" description="Disordered" evidence="1">
    <location>
        <begin position="954"/>
        <end position="982"/>
    </location>
</feature>
<accession>A0ABQ8LUH7</accession>
<dbReference type="PANTHER" id="PTHR45924:SF4">
    <property type="entry name" value="PLECKSTRIN HOMOLOGY DOMAIN-CONTAINING FAMILY G MEMBER 3"/>
    <property type="match status" value="1"/>
</dbReference>
<dbReference type="PROSITE" id="PS50010">
    <property type="entry name" value="DH_2"/>
    <property type="match status" value="1"/>
</dbReference>
<dbReference type="EMBL" id="JACTAM010000017">
    <property type="protein sequence ID" value="KAI2654060.1"/>
    <property type="molecule type" value="Genomic_DNA"/>
</dbReference>